<evidence type="ECO:0000313" key="2">
    <source>
        <dbReference type="Proteomes" id="UP000823749"/>
    </source>
</evidence>
<comment type="caution">
    <text evidence="1">The sequence shown here is derived from an EMBL/GenBank/DDBJ whole genome shotgun (WGS) entry which is preliminary data.</text>
</comment>
<protein>
    <recommendedName>
        <fullName evidence="3">Secreted protein</fullName>
    </recommendedName>
</protein>
<dbReference type="EMBL" id="JACTNZ010000003">
    <property type="protein sequence ID" value="KAG5557692.1"/>
    <property type="molecule type" value="Genomic_DNA"/>
</dbReference>
<name>A0AAV6KYB2_9ERIC</name>
<accession>A0AAV6KYB2</accession>
<evidence type="ECO:0000313" key="1">
    <source>
        <dbReference type="EMBL" id="KAG5557692.1"/>
    </source>
</evidence>
<keyword evidence="2" id="KW-1185">Reference proteome</keyword>
<gene>
    <name evidence="1" type="ORF">RHGRI_007816</name>
</gene>
<dbReference type="Proteomes" id="UP000823749">
    <property type="component" value="Chromosome 3"/>
</dbReference>
<organism evidence="1 2">
    <name type="scientific">Rhododendron griersonianum</name>
    <dbReference type="NCBI Taxonomy" id="479676"/>
    <lineage>
        <taxon>Eukaryota</taxon>
        <taxon>Viridiplantae</taxon>
        <taxon>Streptophyta</taxon>
        <taxon>Embryophyta</taxon>
        <taxon>Tracheophyta</taxon>
        <taxon>Spermatophyta</taxon>
        <taxon>Magnoliopsida</taxon>
        <taxon>eudicotyledons</taxon>
        <taxon>Gunneridae</taxon>
        <taxon>Pentapetalae</taxon>
        <taxon>asterids</taxon>
        <taxon>Ericales</taxon>
        <taxon>Ericaceae</taxon>
        <taxon>Ericoideae</taxon>
        <taxon>Rhodoreae</taxon>
        <taxon>Rhododendron</taxon>
    </lineage>
</organism>
<evidence type="ECO:0008006" key="3">
    <source>
        <dbReference type="Google" id="ProtNLM"/>
    </source>
</evidence>
<dbReference type="AlphaFoldDB" id="A0AAV6KYB2"/>
<sequence length="78" mass="7991">MALSVVWVWHGSGCWWPGCGVVAAIGVVWSRSALLGSCLDSLELNPWKSMSSLPDAALVAAAQHVGFLAEGGGVVGVL</sequence>
<proteinExistence type="predicted"/>
<reference evidence="1" key="1">
    <citation type="submission" date="2020-08" db="EMBL/GenBank/DDBJ databases">
        <title>Plant Genome Project.</title>
        <authorList>
            <person name="Zhang R.-G."/>
        </authorList>
    </citation>
    <scope>NUCLEOTIDE SEQUENCE</scope>
    <source>
        <strain evidence="1">WSP0</strain>
        <tissue evidence="1">Leaf</tissue>
    </source>
</reference>